<dbReference type="PANTHER" id="PTHR40758:SF1">
    <property type="entry name" value="CONSERVED PROTEIN"/>
    <property type="match status" value="1"/>
</dbReference>
<dbReference type="InterPro" id="IPR024344">
    <property type="entry name" value="MDMPI_metal-binding"/>
</dbReference>
<dbReference type="InterPro" id="IPR034660">
    <property type="entry name" value="DinB/YfiT-like"/>
</dbReference>
<dbReference type="Gene3D" id="1.20.120.450">
    <property type="entry name" value="dinb family like domain"/>
    <property type="match status" value="1"/>
</dbReference>
<dbReference type="KEGG" id="madi:A7U43_00035"/>
<organism evidence="4 5">
    <name type="scientific">Mycobacterium adipatum</name>
    <dbReference type="NCBI Taxonomy" id="1682113"/>
    <lineage>
        <taxon>Bacteria</taxon>
        <taxon>Bacillati</taxon>
        <taxon>Actinomycetota</taxon>
        <taxon>Actinomycetes</taxon>
        <taxon>Mycobacteriales</taxon>
        <taxon>Mycobacteriaceae</taxon>
        <taxon>Mycobacterium</taxon>
    </lineage>
</organism>
<dbReference type="SUPFAM" id="SSF109854">
    <property type="entry name" value="DinB/YfiT-like putative metalloenzymes"/>
    <property type="match status" value="1"/>
</dbReference>
<dbReference type="PANTHER" id="PTHR40758">
    <property type="entry name" value="CONSERVED PROTEIN"/>
    <property type="match status" value="1"/>
</dbReference>
<dbReference type="Proteomes" id="UP000077143">
    <property type="component" value="Chromosome"/>
</dbReference>
<evidence type="ECO:0008006" key="6">
    <source>
        <dbReference type="Google" id="ProtNLM"/>
    </source>
</evidence>
<dbReference type="GO" id="GO:0046872">
    <property type="term" value="F:metal ion binding"/>
    <property type="evidence" value="ECO:0007669"/>
    <property type="project" value="InterPro"/>
</dbReference>
<feature type="domain" description="MDMPI C-terminal" evidence="1">
    <location>
        <begin position="142"/>
        <end position="237"/>
    </location>
</feature>
<sequence>MDFRAALLEQTRSFGELIRDADPSTPVPTCPEWTLKQLFRHVGRGNRWCTQIIAERRTEPLDPREVREGKPPEDLDAAIDWLNDGAQALIDTVERIGPHTKVWTFVGPHIPGWWIRRRVHEQIVHRADAAMALGREFTLPADLAADGVSEWIDLATARYTPIARGQTLHLHATDEGLGPTGEWTIVHDEDGLSWSHAHGKGDAAVRGRAVDLLLAITRRRTAAQAGLEILGDAAVWDGWLAGTPF</sequence>
<dbReference type="EMBL" id="CP015596">
    <property type="protein sequence ID" value="ANE77926.1"/>
    <property type="molecule type" value="Genomic_DNA"/>
</dbReference>
<reference evidence="4 5" key="1">
    <citation type="submission" date="2016-05" db="EMBL/GenBank/DDBJ databases">
        <title>Complete genome sequence of a phthalic acid esters degrading Mycobacterium sp. YC-RL4.</title>
        <authorList>
            <person name="Ren L."/>
            <person name="Fan S."/>
            <person name="Ruth N."/>
            <person name="Jia Y."/>
            <person name="Wang J."/>
            <person name="Qiao C."/>
        </authorList>
    </citation>
    <scope>NUCLEOTIDE SEQUENCE [LARGE SCALE GENOMIC DNA]</scope>
    <source>
        <strain evidence="4 5">YC-RL4</strain>
    </source>
</reference>
<dbReference type="KEGG" id="madi:A7U43_27570"/>
<dbReference type="NCBIfam" id="TIGR03083">
    <property type="entry name" value="maleylpyruvate isomerase family mycothiol-dependent enzyme"/>
    <property type="match status" value="1"/>
</dbReference>
<dbReference type="OrthoDB" id="3671213at2"/>
<gene>
    <name evidence="3" type="ORF">A7U43_00035</name>
    <name evidence="4" type="ORF">A7U43_27570</name>
</gene>
<evidence type="ECO:0000259" key="2">
    <source>
        <dbReference type="Pfam" id="PF11716"/>
    </source>
</evidence>
<dbReference type="InterPro" id="IPR017517">
    <property type="entry name" value="Maleyloyr_isom"/>
</dbReference>
<dbReference type="EMBL" id="CP015596">
    <property type="protein sequence ID" value="ANE82522.1"/>
    <property type="molecule type" value="Genomic_DNA"/>
</dbReference>
<keyword evidence="5" id="KW-1185">Reference proteome</keyword>
<dbReference type="STRING" id="1682113.A7U43_00035"/>
<name>A0A172UTJ6_9MYCO</name>
<evidence type="ECO:0000313" key="3">
    <source>
        <dbReference type="EMBL" id="ANE77926.1"/>
    </source>
</evidence>
<feature type="domain" description="Mycothiol-dependent maleylpyruvate isomerase metal-binding" evidence="2">
    <location>
        <begin position="6"/>
        <end position="130"/>
    </location>
</feature>
<evidence type="ECO:0000313" key="4">
    <source>
        <dbReference type="EMBL" id="ANE82522.1"/>
    </source>
</evidence>
<dbReference type="AlphaFoldDB" id="A0A172UTJ6"/>
<proteinExistence type="predicted"/>
<evidence type="ECO:0000313" key="5">
    <source>
        <dbReference type="Proteomes" id="UP000077143"/>
    </source>
</evidence>
<dbReference type="GO" id="GO:0005886">
    <property type="term" value="C:plasma membrane"/>
    <property type="evidence" value="ECO:0007669"/>
    <property type="project" value="TreeGrafter"/>
</dbReference>
<dbReference type="Pfam" id="PF07398">
    <property type="entry name" value="MDMPI_C"/>
    <property type="match status" value="1"/>
</dbReference>
<dbReference type="Pfam" id="PF11716">
    <property type="entry name" value="MDMPI_N"/>
    <property type="match status" value="1"/>
</dbReference>
<evidence type="ECO:0000259" key="1">
    <source>
        <dbReference type="Pfam" id="PF07398"/>
    </source>
</evidence>
<protein>
    <recommendedName>
        <fullName evidence="6">Maleylpyruvate isomerase family mycothiol-dependent enzyme</fullName>
    </recommendedName>
</protein>
<accession>A0A172UTJ6</accession>
<dbReference type="InterPro" id="IPR010872">
    <property type="entry name" value="MDMPI_C-term_domain"/>
</dbReference>
<dbReference type="RefSeq" id="WP_067989685.1">
    <property type="nucleotide sequence ID" value="NZ_CP015596.1"/>
</dbReference>